<evidence type="ECO:0000313" key="6">
    <source>
        <dbReference type="Proteomes" id="UP000182719"/>
    </source>
</evidence>
<protein>
    <submittedName>
        <fullName evidence="5">Branched-chain amino acid transport system substrate-binding protein</fullName>
    </submittedName>
</protein>
<dbReference type="PANTHER" id="PTHR30483">
    <property type="entry name" value="LEUCINE-SPECIFIC-BINDING PROTEIN"/>
    <property type="match status" value="1"/>
</dbReference>
<organism evidence="5 6">
    <name type="scientific">Stigmatella aurantiaca</name>
    <dbReference type="NCBI Taxonomy" id="41"/>
    <lineage>
        <taxon>Bacteria</taxon>
        <taxon>Pseudomonadati</taxon>
        <taxon>Myxococcota</taxon>
        <taxon>Myxococcia</taxon>
        <taxon>Myxococcales</taxon>
        <taxon>Cystobacterineae</taxon>
        <taxon>Archangiaceae</taxon>
        <taxon>Stigmatella</taxon>
    </lineage>
</organism>
<dbReference type="PROSITE" id="PS51257">
    <property type="entry name" value="PROKAR_LIPOPROTEIN"/>
    <property type="match status" value="1"/>
</dbReference>
<comment type="similarity">
    <text evidence="1">Belongs to the leucine-binding protein family.</text>
</comment>
<reference evidence="6" key="1">
    <citation type="submission" date="2016-10" db="EMBL/GenBank/DDBJ databases">
        <authorList>
            <person name="Varghese N."/>
            <person name="Submissions S."/>
        </authorList>
    </citation>
    <scope>NUCLEOTIDE SEQUENCE [LARGE SCALE GENOMIC DNA]</scope>
    <source>
        <strain evidence="6">DSM 17044</strain>
    </source>
</reference>
<dbReference type="InterPro" id="IPR028081">
    <property type="entry name" value="Leu-bd"/>
</dbReference>
<dbReference type="InterPro" id="IPR051010">
    <property type="entry name" value="BCAA_transport"/>
</dbReference>
<keyword evidence="6" id="KW-1185">Reference proteome</keyword>
<dbReference type="EMBL" id="FOAP01000009">
    <property type="protein sequence ID" value="SEL90862.1"/>
    <property type="molecule type" value="Genomic_DNA"/>
</dbReference>
<evidence type="ECO:0000256" key="3">
    <source>
        <dbReference type="SAM" id="SignalP"/>
    </source>
</evidence>
<evidence type="ECO:0000259" key="4">
    <source>
        <dbReference type="Pfam" id="PF13458"/>
    </source>
</evidence>
<keyword evidence="2 3" id="KW-0732">Signal</keyword>
<sequence>MRATRLFLLTALLSGCSLTTAGGLSECETSADCNSDQVCTNNFCLPQPAGCGTRYGELNDPNAVQIGAVLPLSLSATDPSLGKDESEAQGLNAILLALEEINQRGAAGRRITLNVCDTAADLPRTRQQTEWLVNDKKIAALLTTGSNQTLAAAEVTLPKGVLTMSSTATSPELTTRESNTSTGLLWRTSPSDAIQGRVIANLLTSAEYTAVKRVGILYLDDQYGQGLFNVITEQLGTRKDVRAIAYARKTANIATPVAQIDNFNPDLTVVVGFEDDVSRIIQTAQASLNLKQGTGHQWFFTDSVKDVSLLDDATVLAAIQNAYGTAPAQGAGQAFTAFQSRFSSKYGEDPSEYSFTSHSYDSMYLLGLAVAYAQGQGGPVTGQKMAEALTMVSSTAPAVQMTSSTFGQLSGELASGRSINVEGASGSLEFDAAGEAPSPIELWQVKDGGFVRVRDLYAD</sequence>
<feature type="signal peptide" evidence="3">
    <location>
        <begin position="1"/>
        <end position="21"/>
    </location>
</feature>
<dbReference type="AlphaFoldDB" id="A0A1H7U186"/>
<feature type="domain" description="Leucine-binding protein" evidence="4">
    <location>
        <begin position="64"/>
        <end position="398"/>
    </location>
</feature>
<dbReference type="PANTHER" id="PTHR30483:SF6">
    <property type="entry name" value="PERIPLASMIC BINDING PROTEIN OF ABC TRANSPORTER FOR NATURAL AMINO ACIDS"/>
    <property type="match status" value="1"/>
</dbReference>
<dbReference type="Pfam" id="PF13458">
    <property type="entry name" value="Peripla_BP_6"/>
    <property type="match status" value="1"/>
</dbReference>
<name>A0A1H7U186_STIAU</name>
<dbReference type="Proteomes" id="UP000182719">
    <property type="component" value="Unassembled WGS sequence"/>
</dbReference>
<dbReference type="RefSeq" id="WP_075007937.1">
    <property type="nucleotide sequence ID" value="NZ_FOAP01000009.1"/>
</dbReference>
<dbReference type="OrthoDB" id="7337537at2"/>
<feature type="chain" id="PRO_5010205578" evidence="3">
    <location>
        <begin position="22"/>
        <end position="459"/>
    </location>
</feature>
<evidence type="ECO:0000313" key="5">
    <source>
        <dbReference type="EMBL" id="SEL90862.1"/>
    </source>
</evidence>
<evidence type="ECO:0000256" key="2">
    <source>
        <dbReference type="ARBA" id="ARBA00022729"/>
    </source>
</evidence>
<gene>
    <name evidence="5" type="ORF">SAMN05444354_109269</name>
</gene>
<proteinExistence type="inferred from homology"/>
<dbReference type="Gene3D" id="3.40.50.2300">
    <property type="match status" value="2"/>
</dbReference>
<accession>A0A1H7U186</accession>
<dbReference type="InterPro" id="IPR028082">
    <property type="entry name" value="Peripla_BP_I"/>
</dbReference>
<dbReference type="SUPFAM" id="SSF53822">
    <property type="entry name" value="Periplasmic binding protein-like I"/>
    <property type="match status" value="1"/>
</dbReference>
<evidence type="ECO:0000256" key="1">
    <source>
        <dbReference type="ARBA" id="ARBA00010062"/>
    </source>
</evidence>